<name>A0A016RXB1_9BILA</name>
<reference evidence="3" key="1">
    <citation type="journal article" date="2015" name="Nat. Genet.">
        <title>The genome and transcriptome of the zoonotic hookworm Ancylostoma ceylanicum identify infection-specific gene families.</title>
        <authorList>
            <person name="Schwarz E.M."/>
            <person name="Hu Y."/>
            <person name="Antoshechkin I."/>
            <person name="Miller M.M."/>
            <person name="Sternberg P.W."/>
            <person name="Aroian R.V."/>
        </authorList>
    </citation>
    <scope>NUCLEOTIDE SEQUENCE</scope>
    <source>
        <strain evidence="3">HY135</strain>
    </source>
</reference>
<protein>
    <submittedName>
        <fullName evidence="2">Uncharacterized protein</fullName>
    </submittedName>
</protein>
<gene>
    <name evidence="2" type="primary">Acey_s0345.g3102</name>
    <name evidence="2" type="ORF">Y032_0345g3102</name>
</gene>
<dbReference type="EMBL" id="JARK01001681">
    <property type="protein sequence ID" value="EYB82983.1"/>
    <property type="molecule type" value="Genomic_DNA"/>
</dbReference>
<evidence type="ECO:0000313" key="2">
    <source>
        <dbReference type="EMBL" id="EYB82983.1"/>
    </source>
</evidence>
<dbReference type="STRING" id="53326.A0A016RXB1"/>
<evidence type="ECO:0000256" key="1">
    <source>
        <dbReference type="SAM" id="MobiDB-lite"/>
    </source>
</evidence>
<comment type="caution">
    <text evidence="2">The sequence shown here is derived from an EMBL/GenBank/DDBJ whole genome shotgun (WGS) entry which is preliminary data.</text>
</comment>
<accession>A0A016RXB1</accession>
<evidence type="ECO:0000313" key="3">
    <source>
        <dbReference type="Proteomes" id="UP000024635"/>
    </source>
</evidence>
<feature type="region of interest" description="Disordered" evidence="1">
    <location>
        <begin position="1"/>
        <end position="20"/>
    </location>
</feature>
<organism evidence="2 3">
    <name type="scientific">Ancylostoma ceylanicum</name>
    <dbReference type="NCBI Taxonomy" id="53326"/>
    <lineage>
        <taxon>Eukaryota</taxon>
        <taxon>Metazoa</taxon>
        <taxon>Ecdysozoa</taxon>
        <taxon>Nematoda</taxon>
        <taxon>Chromadorea</taxon>
        <taxon>Rhabditida</taxon>
        <taxon>Rhabditina</taxon>
        <taxon>Rhabditomorpha</taxon>
        <taxon>Strongyloidea</taxon>
        <taxon>Ancylostomatidae</taxon>
        <taxon>Ancylostomatinae</taxon>
        <taxon>Ancylostoma</taxon>
    </lineage>
</organism>
<proteinExistence type="predicted"/>
<dbReference type="Proteomes" id="UP000024635">
    <property type="component" value="Unassembled WGS sequence"/>
</dbReference>
<keyword evidence="3" id="KW-1185">Reference proteome</keyword>
<feature type="compositionally biased region" description="Basic and acidic residues" evidence="1">
    <location>
        <begin position="1"/>
        <end position="15"/>
    </location>
</feature>
<sequence>MMAEVIREEEQRAQREQGPTPTIQMVFDCSLNLDSRSNIPAANEVAVVFVGEDDVPVSAPWQFIIGGEVYETSPILMTQ</sequence>
<dbReference type="AlphaFoldDB" id="A0A016RXB1"/>